<dbReference type="Gene3D" id="3.30.565.10">
    <property type="entry name" value="Histidine kinase-like ATPase, C-terminal domain"/>
    <property type="match status" value="1"/>
</dbReference>
<evidence type="ECO:0000256" key="1">
    <source>
        <dbReference type="ARBA" id="ARBA00000085"/>
    </source>
</evidence>
<evidence type="ECO:0000313" key="9">
    <source>
        <dbReference type="EMBL" id="RGE56308.1"/>
    </source>
</evidence>
<keyword evidence="4" id="KW-0597">Phosphoprotein</keyword>
<comment type="subcellular location">
    <subcellularLocation>
        <location evidence="2">Membrane</location>
    </subcellularLocation>
</comment>
<dbReference type="PROSITE" id="PS50109">
    <property type="entry name" value="HIS_KIN"/>
    <property type="match status" value="1"/>
</dbReference>
<dbReference type="InterPro" id="IPR003594">
    <property type="entry name" value="HATPase_dom"/>
</dbReference>
<dbReference type="SUPFAM" id="SSF47384">
    <property type="entry name" value="Homodimeric domain of signal transducing histidine kinase"/>
    <property type="match status" value="1"/>
</dbReference>
<sequence length="306" mass="34155">MNSFLWFAAGAAVCAAVSICLLVKERGKMKALLQETLQKLDQAISGNLQDVTYDESMDGAVAERLNKLVEMAGTQRDRAQEERDAVKALISDITHQVRTPLSNIMLYTDLLQEQPLEKDSRLLAEKIRKQSEKLEFFMKELVRSSYTEQEMIAVKPEKIRADRLIGRACQTVEMEALKKKVLISFGGTDLTCCADLKWTAEALGNILDNAVKYSPEGAEVKIEAIPYDSFLCIAVKDQGPGIMEAEQGLIFRRFYRSPEAGKLPGFGIGLYLAREILSRQGGYIKVTSKPGRGAVFQMFLPLYHSC</sequence>
<evidence type="ECO:0000256" key="2">
    <source>
        <dbReference type="ARBA" id="ARBA00004370"/>
    </source>
</evidence>
<dbReference type="InterPro" id="IPR036890">
    <property type="entry name" value="HATPase_C_sf"/>
</dbReference>
<keyword evidence="5" id="KW-0808">Transferase</keyword>
<accession>A0A3E3HWU6</accession>
<dbReference type="InterPro" id="IPR003661">
    <property type="entry name" value="HisK_dim/P_dom"/>
</dbReference>
<dbReference type="SMART" id="SM00387">
    <property type="entry name" value="HATPase_c"/>
    <property type="match status" value="1"/>
</dbReference>
<dbReference type="Gene3D" id="1.10.287.130">
    <property type="match status" value="1"/>
</dbReference>
<evidence type="ECO:0000313" key="10">
    <source>
        <dbReference type="Proteomes" id="UP000260812"/>
    </source>
</evidence>
<dbReference type="InterPro" id="IPR050351">
    <property type="entry name" value="BphY/WalK/GraS-like"/>
</dbReference>
<dbReference type="InterPro" id="IPR005467">
    <property type="entry name" value="His_kinase_dom"/>
</dbReference>
<evidence type="ECO:0000259" key="8">
    <source>
        <dbReference type="PROSITE" id="PS50109"/>
    </source>
</evidence>
<gene>
    <name evidence="9" type="ORF">DXC51_24980</name>
</gene>
<organism evidence="9 10">
    <name type="scientific">Eisenbergiella massiliensis</name>
    <dbReference type="NCBI Taxonomy" id="1720294"/>
    <lineage>
        <taxon>Bacteria</taxon>
        <taxon>Bacillati</taxon>
        <taxon>Bacillota</taxon>
        <taxon>Clostridia</taxon>
        <taxon>Lachnospirales</taxon>
        <taxon>Lachnospiraceae</taxon>
        <taxon>Eisenbergiella</taxon>
    </lineage>
</organism>
<evidence type="ECO:0000256" key="3">
    <source>
        <dbReference type="ARBA" id="ARBA00012438"/>
    </source>
</evidence>
<dbReference type="RefSeq" id="WP_117545633.1">
    <property type="nucleotide sequence ID" value="NZ_JBKUNB010000005.1"/>
</dbReference>
<evidence type="ECO:0000256" key="4">
    <source>
        <dbReference type="ARBA" id="ARBA00022553"/>
    </source>
</evidence>
<evidence type="ECO:0000256" key="6">
    <source>
        <dbReference type="ARBA" id="ARBA00022777"/>
    </source>
</evidence>
<dbReference type="PANTHER" id="PTHR45453">
    <property type="entry name" value="PHOSPHATE REGULON SENSOR PROTEIN PHOR"/>
    <property type="match status" value="1"/>
</dbReference>
<dbReference type="Pfam" id="PF02518">
    <property type="entry name" value="HATPase_c"/>
    <property type="match status" value="1"/>
</dbReference>
<comment type="caution">
    <text evidence="9">The sequence shown here is derived from an EMBL/GenBank/DDBJ whole genome shotgun (WGS) entry which is preliminary data.</text>
</comment>
<dbReference type="GO" id="GO:0005886">
    <property type="term" value="C:plasma membrane"/>
    <property type="evidence" value="ECO:0007669"/>
    <property type="project" value="TreeGrafter"/>
</dbReference>
<proteinExistence type="predicted"/>
<dbReference type="GO" id="GO:0004721">
    <property type="term" value="F:phosphoprotein phosphatase activity"/>
    <property type="evidence" value="ECO:0007669"/>
    <property type="project" value="TreeGrafter"/>
</dbReference>
<feature type="domain" description="Histidine kinase" evidence="8">
    <location>
        <begin position="92"/>
        <end position="304"/>
    </location>
</feature>
<keyword evidence="6 9" id="KW-0418">Kinase</keyword>
<dbReference type="EMBL" id="QVLV01000027">
    <property type="protein sequence ID" value="RGE56308.1"/>
    <property type="molecule type" value="Genomic_DNA"/>
</dbReference>
<keyword evidence="10" id="KW-1185">Reference proteome</keyword>
<dbReference type="SUPFAM" id="SSF55874">
    <property type="entry name" value="ATPase domain of HSP90 chaperone/DNA topoisomerase II/histidine kinase"/>
    <property type="match status" value="1"/>
</dbReference>
<comment type="catalytic activity">
    <reaction evidence="1">
        <text>ATP + protein L-histidine = ADP + protein N-phospho-L-histidine.</text>
        <dbReference type="EC" id="2.7.13.3"/>
    </reaction>
</comment>
<dbReference type="GO" id="GO:0000155">
    <property type="term" value="F:phosphorelay sensor kinase activity"/>
    <property type="evidence" value="ECO:0007669"/>
    <property type="project" value="InterPro"/>
</dbReference>
<dbReference type="AlphaFoldDB" id="A0A3E3HWU6"/>
<dbReference type="PANTHER" id="PTHR45453:SF1">
    <property type="entry name" value="PHOSPHATE REGULON SENSOR PROTEIN PHOR"/>
    <property type="match status" value="1"/>
</dbReference>
<keyword evidence="7" id="KW-0902">Two-component regulatory system</keyword>
<evidence type="ECO:0000256" key="5">
    <source>
        <dbReference type="ARBA" id="ARBA00022679"/>
    </source>
</evidence>
<evidence type="ECO:0000256" key="7">
    <source>
        <dbReference type="ARBA" id="ARBA00023012"/>
    </source>
</evidence>
<dbReference type="EC" id="2.7.13.3" evidence="3"/>
<dbReference type="GO" id="GO:0016036">
    <property type="term" value="P:cellular response to phosphate starvation"/>
    <property type="evidence" value="ECO:0007669"/>
    <property type="project" value="TreeGrafter"/>
</dbReference>
<dbReference type="GeneID" id="97990019"/>
<dbReference type="Pfam" id="PF00512">
    <property type="entry name" value="HisKA"/>
    <property type="match status" value="1"/>
</dbReference>
<dbReference type="CDD" id="cd00075">
    <property type="entry name" value="HATPase"/>
    <property type="match status" value="1"/>
</dbReference>
<dbReference type="Proteomes" id="UP000260812">
    <property type="component" value="Unassembled WGS sequence"/>
</dbReference>
<reference evidence="9" key="1">
    <citation type="submission" date="2018-08" db="EMBL/GenBank/DDBJ databases">
        <title>A genome reference for cultivated species of the human gut microbiota.</title>
        <authorList>
            <person name="Zou Y."/>
            <person name="Xue W."/>
            <person name="Luo G."/>
        </authorList>
    </citation>
    <scope>NUCLEOTIDE SEQUENCE [LARGE SCALE GENOMIC DNA]</scope>
    <source>
        <strain evidence="9">TF05-5AC</strain>
    </source>
</reference>
<dbReference type="CDD" id="cd00082">
    <property type="entry name" value="HisKA"/>
    <property type="match status" value="1"/>
</dbReference>
<dbReference type="PRINTS" id="PR00344">
    <property type="entry name" value="BCTRLSENSOR"/>
</dbReference>
<dbReference type="InterPro" id="IPR036097">
    <property type="entry name" value="HisK_dim/P_sf"/>
</dbReference>
<dbReference type="InterPro" id="IPR004358">
    <property type="entry name" value="Sig_transdc_His_kin-like_C"/>
</dbReference>
<dbReference type="SMART" id="SM00388">
    <property type="entry name" value="HisKA"/>
    <property type="match status" value="1"/>
</dbReference>
<name>A0A3E3HWU6_9FIRM</name>
<protein>
    <recommendedName>
        <fullName evidence="3">histidine kinase</fullName>
        <ecNumber evidence="3">2.7.13.3</ecNumber>
    </recommendedName>
</protein>